<feature type="compositionally biased region" description="Basic and acidic residues" evidence="1">
    <location>
        <begin position="1"/>
        <end position="12"/>
    </location>
</feature>
<protein>
    <submittedName>
        <fullName evidence="2">Uncharacterized protein</fullName>
    </submittedName>
</protein>
<dbReference type="GeneID" id="70228575"/>
<accession>A0A9P9R640</accession>
<comment type="caution">
    <text evidence="2">The sequence shown here is derived from an EMBL/GenBank/DDBJ whole genome shotgun (WGS) entry which is preliminary data.</text>
</comment>
<evidence type="ECO:0000313" key="2">
    <source>
        <dbReference type="EMBL" id="KAH7267038.1"/>
    </source>
</evidence>
<evidence type="ECO:0000256" key="1">
    <source>
        <dbReference type="SAM" id="MobiDB-lite"/>
    </source>
</evidence>
<gene>
    <name evidence="2" type="ORF">BKA55DRAFT_684304</name>
</gene>
<name>A0A9P9R640_FUSRE</name>
<proteinExistence type="predicted"/>
<dbReference type="Proteomes" id="UP000720189">
    <property type="component" value="Unassembled WGS sequence"/>
</dbReference>
<dbReference type="EMBL" id="JAGMUX010000002">
    <property type="protein sequence ID" value="KAH7267038.1"/>
    <property type="molecule type" value="Genomic_DNA"/>
</dbReference>
<feature type="region of interest" description="Disordered" evidence="1">
    <location>
        <begin position="1"/>
        <end position="22"/>
    </location>
</feature>
<dbReference type="AlphaFoldDB" id="A0A9P9R640"/>
<organism evidence="2 3">
    <name type="scientific">Fusarium redolens</name>
    <dbReference type="NCBI Taxonomy" id="48865"/>
    <lineage>
        <taxon>Eukaryota</taxon>
        <taxon>Fungi</taxon>
        <taxon>Dikarya</taxon>
        <taxon>Ascomycota</taxon>
        <taxon>Pezizomycotina</taxon>
        <taxon>Sordariomycetes</taxon>
        <taxon>Hypocreomycetidae</taxon>
        <taxon>Hypocreales</taxon>
        <taxon>Nectriaceae</taxon>
        <taxon>Fusarium</taxon>
        <taxon>Fusarium redolens species complex</taxon>
    </lineage>
</organism>
<keyword evidence="3" id="KW-1185">Reference proteome</keyword>
<reference evidence="2" key="1">
    <citation type="journal article" date="2021" name="Nat. Commun.">
        <title>Genetic determinants of endophytism in the Arabidopsis root mycobiome.</title>
        <authorList>
            <person name="Mesny F."/>
            <person name="Miyauchi S."/>
            <person name="Thiergart T."/>
            <person name="Pickel B."/>
            <person name="Atanasova L."/>
            <person name="Karlsson M."/>
            <person name="Huettel B."/>
            <person name="Barry K.W."/>
            <person name="Haridas S."/>
            <person name="Chen C."/>
            <person name="Bauer D."/>
            <person name="Andreopoulos W."/>
            <person name="Pangilinan J."/>
            <person name="LaButti K."/>
            <person name="Riley R."/>
            <person name="Lipzen A."/>
            <person name="Clum A."/>
            <person name="Drula E."/>
            <person name="Henrissat B."/>
            <person name="Kohler A."/>
            <person name="Grigoriev I.V."/>
            <person name="Martin F.M."/>
            <person name="Hacquard S."/>
        </authorList>
    </citation>
    <scope>NUCLEOTIDE SEQUENCE</scope>
    <source>
        <strain evidence="2">MPI-CAGE-AT-0023</strain>
    </source>
</reference>
<sequence length="51" mass="5962">MAEATGPRHPDSSVRGARRRRDQRLLKRFGSEILEETLKVYQYQARDDVDS</sequence>
<dbReference type="RefSeq" id="XP_046054857.1">
    <property type="nucleotide sequence ID" value="XM_046198621.1"/>
</dbReference>
<evidence type="ECO:0000313" key="3">
    <source>
        <dbReference type="Proteomes" id="UP000720189"/>
    </source>
</evidence>